<protein>
    <submittedName>
        <fullName evidence="6">MBL fold metallo-hydrolase</fullName>
    </submittedName>
</protein>
<dbReference type="AlphaFoldDB" id="A0A1A0QYD3"/>
<dbReference type="RefSeq" id="WP_064934354.1">
    <property type="nucleotide sequence ID" value="NZ_LZSO01000033.1"/>
</dbReference>
<dbReference type="InterPro" id="IPR001279">
    <property type="entry name" value="Metallo-B-lactamas"/>
</dbReference>
<proteinExistence type="inferred from homology"/>
<dbReference type="SUPFAM" id="SSF56281">
    <property type="entry name" value="Metallo-hydrolase/oxidoreductase"/>
    <property type="match status" value="1"/>
</dbReference>
<organism evidence="6 7">
    <name type="scientific">Mycolicibacterium peregrinum</name>
    <name type="common">Mycobacterium peregrinum</name>
    <dbReference type="NCBI Taxonomy" id="43304"/>
    <lineage>
        <taxon>Bacteria</taxon>
        <taxon>Bacillati</taxon>
        <taxon>Actinomycetota</taxon>
        <taxon>Actinomycetes</taxon>
        <taxon>Mycobacteriales</taxon>
        <taxon>Mycobacteriaceae</taxon>
        <taxon>Mycolicibacterium</taxon>
    </lineage>
</organism>
<evidence type="ECO:0000256" key="3">
    <source>
        <dbReference type="ARBA" id="ARBA00022801"/>
    </source>
</evidence>
<evidence type="ECO:0000313" key="6">
    <source>
        <dbReference type="EMBL" id="OBB26539.1"/>
    </source>
</evidence>
<keyword evidence="2" id="KW-0479">Metal-binding</keyword>
<name>A0A1A0QYD3_MYCPR</name>
<comment type="caution">
    <text evidence="6">The sequence shown here is derived from an EMBL/GenBank/DDBJ whole genome shotgun (WGS) entry which is preliminary data.</text>
</comment>
<dbReference type="Gene3D" id="3.60.15.10">
    <property type="entry name" value="Ribonuclease Z/Hydroxyacylglutathione hydrolase-like"/>
    <property type="match status" value="1"/>
</dbReference>
<dbReference type="SMART" id="SM00849">
    <property type="entry name" value="Lactamase_B"/>
    <property type="match status" value="1"/>
</dbReference>
<evidence type="ECO:0000256" key="4">
    <source>
        <dbReference type="ARBA" id="ARBA00022833"/>
    </source>
</evidence>
<dbReference type="InterPro" id="IPR051013">
    <property type="entry name" value="MBL_superfamily_lactonases"/>
</dbReference>
<dbReference type="InterPro" id="IPR036866">
    <property type="entry name" value="RibonucZ/Hydroxyglut_hydro"/>
</dbReference>
<dbReference type="STRING" id="43304.GCA_001403655_03581"/>
<dbReference type="PANTHER" id="PTHR42978:SF3">
    <property type="entry name" value="BLR3078 PROTEIN"/>
    <property type="match status" value="1"/>
</dbReference>
<dbReference type="Pfam" id="PF00753">
    <property type="entry name" value="Lactamase_B"/>
    <property type="match status" value="1"/>
</dbReference>
<feature type="domain" description="Metallo-beta-lactamase" evidence="5">
    <location>
        <begin position="88"/>
        <end position="306"/>
    </location>
</feature>
<evidence type="ECO:0000313" key="7">
    <source>
        <dbReference type="Proteomes" id="UP000093902"/>
    </source>
</evidence>
<sequence length="317" mass="34256">MTTTAVQSPVRQPSLWACCSAFAQAPVGLFRPRRADRNFLQQLSDAVDAGLPPATHTVRVRALRQMPKWVPTAGTVEGTRSPRRIPIALTAFVIEHPRARFVVDPGMCADVGVRVLSQLPAVLRPAVGPPAEAITTAAALAEELDENHVDFALPTHLHWDHICGLLDLPAMPVHVHSCELEWVTRGPVAPVGGVRESLQHRTITTFTLDGPPVLTFERSHDLFGDGAVQLVDLAGHTPGSIGLLLNTAGGRVLLAGDAAWHSLGVEHIRQKPSYPGAFADEDRDASFRTLHRLHAVRDQVRIVPTHDHAASTSLPQS</sequence>
<keyword evidence="3 6" id="KW-0378">Hydrolase</keyword>
<comment type="similarity">
    <text evidence="1">Belongs to the metallo-beta-lactamase superfamily.</text>
</comment>
<keyword evidence="4" id="KW-0862">Zinc</keyword>
<dbReference type="OrthoDB" id="3196337at2"/>
<evidence type="ECO:0000259" key="5">
    <source>
        <dbReference type="SMART" id="SM00849"/>
    </source>
</evidence>
<dbReference type="GO" id="GO:0016787">
    <property type="term" value="F:hydrolase activity"/>
    <property type="evidence" value="ECO:0007669"/>
    <property type="project" value="UniProtKB-KW"/>
</dbReference>
<gene>
    <name evidence="6" type="ORF">A5792_26255</name>
</gene>
<dbReference type="EMBL" id="LZSO01000033">
    <property type="protein sequence ID" value="OBB26539.1"/>
    <property type="molecule type" value="Genomic_DNA"/>
</dbReference>
<evidence type="ECO:0000256" key="2">
    <source>
        <dbReference type="ARBA" id="ARBA00022723"/>
    </source>
</evidence>
<dbReference type="PANTHER" id="PTHR42978">
    <property type="entry name" value="QUORUM-QUENCHING LACTONASE YTNP-RELATED-RELATED"/>
    <property type="match status" value="1"/>
</dbReference>
<accession>A0A1A0QYD3</accession>
<dbReference type="Proteomes" id="UP000093902">
    <property type="component" value="Unassembled WGS sequence"/>
</dbReference>
<reference evidence="7" key="1">
    <citation type="submission" date="2016-06" db="EMBL/GenBank/DDBJ databases">
        <authorList>
            <person name="Sutton G."/>
            <person name="Brinkac L."/>
            <person name="Sanka R."/>
            <person name="Adams M."/>
            <person name="Lau E."/>
            <person name="Mehaffy C."/>
            <person name="Tameris M."/>
            <person name="Hatherill M."/>
            <person name="Hanekom W."/>
            <person name="Mahomed H."/>
            <person name="Mcshane H."/>
        </authorList>
    </citation>
    <scope>NUCLEOTIDE SEQUENCE [LARGE SCALE GENOMIC DNA]</scope>
    <source>
        <strain evidence="7">852002-51209_SCH5440388</strain>
    </source>
</reference>
<evidence type="ECO:0000256" key="1">
    <source>
        <dbReference type="ARBA" id="ARBA00007749"/>
    </source>
</evidence>
<dbReference type="GO" id="GO:0046872">
    <property type="term" value="F:metal ion binding"/>
    <property type="evidence" value="ECO:0007669"/>
    <property type="project" value="UniProtKB-KW"/>
</dbReference>